<keyword evidence="3" id="KW-1185">Reference proteome</keyword>
<dbReference type="InterPro" id="IPR015419">
    <property type="entry name" value="CTAG/Pcc1"/>
</dbReference>
<dbReference type="Proteomes" id="UP000001304">
    <property type="component" value="Chromosome"/>
</dbReference>
<proteinExistence type="inferred from homology"/>
<dbReference type="NCBIfam" id="NF011470">
    <property type="entry name" value="PRK14887.1"/>
    <property type="match status" value="1"/>
</dbReference>
<organism evidence="2 3">
    <name type="scientific">Ignisphaera aggregans (strain DSM 17230 / JCM 13409 / AQ1.S1)</name>
    <dbReference type="NCBI Taxonomy" id="583356"/>
    <lineage>
        <taxon>Archaea</taxon>
        <taxon>Thermoproteota</taxon>
        <taxon>Thermoprotei</taxon>
        <taxon>Desulfurococcales</taxon>
        <taxon>Desulfurococcaceae</taxon>
        <taxon>Ignisphaera</taxon>
    </lineage>
</organism>
<gene>
    <name evidence="2" type="ordered locus">Igag_1508</name>
</gene>
<dbReference type="AlphaFoldDB" id="E0SQY0"/>
<reference evidence="2 3" key="1">
    <citation type="journal article" date="2010" name="Stand. Genomic Sci.">
        <title>Complete genome sequence of Ignisphaera aggregans type strain (AQ1.S1).</title>
        <authorList>
            <person name="Goker M."/>
            <person name="Held B."/>
            <person name="Lapidus A."/>
            <person name="Nolan M."/>
            <person name="Spring S."/>
            <person name="Yasawong M."/>
            <person name="Lucas S."/>
            <person name="Glavina Del Rio T."/>
            <person name="Tice H."/>
            <person name="Cheng J.F."/>
            <person name="Goodwin L."/>
            <person name="Tapia R."/>
            <person name="Pitluck S."/>
            <person name="Liolios K."/>
            <person name="Ivanova N."/>
            <person name="Mavromatis K."/>
            <person name="Mikhailova N."/>
            <person name="Pati A."/>
            <person name="Chen A."/>
            <person name="Palaniappan K."/>
            <person name="Brambilla E."/>
            <person name="Land M."/>
            <person name="Hauser L."/>
            <person name="Chang Y.J."/>
            <person name="Jeffries C.D."/>
            <person name="Brettin T."/>
            <person name="Detter J.C."/>
            <person name="Han C."/>
            <person name="Rohde M."/>
            <person name="Sikorski J."/>
            <person name="Woyke T."/>
            <person name="Bristow J."/>
            <person name="Eisen J.A."/>
            <person name="Markowitz V."/>
            <person name="Hugenholtz P."/>
            <person name="Kyrpides N.C."/>
            <person name="Klenk H.P."/>
        </authorList>
    </citation>
    <scope>NUCLEOTIDE SEQUENCE [LARGE SCALE GENOMIC DNA]</scope>
    <source>
        <strain evidence="3">DSM 17230 / JCM 13409 / AQ1.S1</strain>
    </source>
</reference>
<accession>E0SQY0</accession>
<dbReference type="Pfam" id="PF09341">
    <property type="entry name" value="Pcc1"/>
    <property type="match status" value="1"/>
</dbReference>
<evidence type="ECO:0000313" key="2">
    <source>
        <dbReference type="EMBL" id="ADM28310.1"/>
    </source>
</evidence>
<dbReference type="Gene3D" id="3.30.310.50">
    <property type="entry name" value="Alpha-D-phosphohexomutase, C-terminal domain"/>
    <property type="match status" value="1"/>
</dbReference>
<dbReference type="STRING" id="583356.Igag_1508"/>
<sequence>MYIDKRFRASINLCEENEEYIKVIEGSLYAEVINPANVGKVALGIDSKNNCLKITIEADTLSHMRALINSILYLVYAVRETIYMVKSFSS</sequence>
<dbReference type="HOGENOM" id="CLU_2433814_0_0_2"/>
<dbReference type="EMBL" id="CP002098">
    <property type="protein sequence ID" value="ADM28310.1"/>
    <property type="molecule type" value="Genomic_DNA"/>
</dbReference>
<dbReference type="BioCyc" id="IAGG583356:GHAH-1498-MONOMER"/>
<name>E0SQY0_IGNAA</name>
<dbReference type="KEGG" id="iag:Igag_1508"/>
<protein>
    <recommendedName>
        <fullName evidence="4">KEOPS complex Pcc1-like subunit</fullName>
    </recommendedName>
</protein>
<evidence type="ECO:0000256" key="1">
    <source>
        <dbReference type="ARBA" id="ARBA00007073"/>
    </source>
</evidence>
<evidence type="ECO:0000313" key="3">
    <source>
        <dbReference type="Proteomes" id="UP000001304"/>
    </source>
</evidence>
<comment type="similarity">
    <text evidence="1">Belongs to the CTAG/PCC1 family.</text>
</comment>
<evidence type="ECO:0008006" key="4">
    <source>
        <dbReference type="Google" id="ProtNLM"/>
    </source>
</evidence>